<name>A0ABU8W4N9_9BURK</name>
<dbReference type="RefSeq" id="WP_340365889.1">
    <property type="nucleotide sequence ID" value="NZ_JBBKZV010000017.1"/>
</dbReference>
<accession>A0ABU8W4N9</accession>
<comment type="caution">
    <text evidence="1">The sequence shown here is derived from an EMBL/GenBank/DDBJ whole genome shotgun (WGS) entry which is preliminary data.</text>
</comment>
<sequence>MHKIPSLHPTVRGWLFDGPLAEHVPAYVARLKGGRYAPNTSACCLGAIPHFAHWMALCLLSANRLDESRIERFLHEHLPHCGCPPPAMRHARAAHAVLMPLLALEHQSFWWHPARK</sequence>
<proteinExistence type="predicted"/>
<protein>
    <submittedName>
        <fullName evidence="1">Uncharacterized protein</fullName>
    </submittedName>
</protein>
<evidence type="ECO:0000313" key="2">
    <source>
        <dbReference type="Proteomes" id="UP001363010"/>
    </source>
</evidence>
<gene>
    <name evidence="1" type="ORF">WKW80_23025</name>
</gene>
<reference evidence="1 2" key="1">
    <citation type="submission" date="2024-03" db="EMBL/GenBank/DDBJ databases">
        <title>Novel species of the genus Variovorax.</title>
        <authorList>
            <person name="Liu Q."/>
            <person name="Xin Y.-H."/>
        </authorList>
    </citation>
    <scope>NUCLEOTIDE SEQUENCE [LARGE SCALE GENOMIC DNA]</scope>
    <source>
        <strain evidence="1 2">KACC 18501</strain>
    </source>
</reference>
<organism evidence="1 2">
    <name type="scientific">Variovorax humicola</name>
    <dbReference type="NCBI Taxonomy" id="1769758"/>
    <lineage>
        <taxon>Bacteria</taxon>
        <taxon>Pseudomonadati</taxon>
        <taxon>Pseudomonadota</taxon>
        <taxon>Betaproteobacteria</taxon>
        <taxon>Burkholderiales</taxon>
        <taxon>Comamonadaceae</taxon>
        <taxon>Variovorax</taxon>
    </lineage>
</organism>
<dbReference type="EMBL" id="JBBKZV010000017">
    <property type="protein sequence ID" value="MEJ8824865.1"/>
    <property type="molecule type" value="Genomic_DNA"/>
</dbReference>
<evidence type="ECO:0000313" key="1">
    <source>
        <dbReference type="EMBL" id="MEJ8824865.1"/>
    </source>
</evidence>
<dbReference type="Proteomes" id="UP001363010">
    <property type="component" value="Unassembled WGS sequence"/>
</dbReference>
<keyword evidence="2" id="KW-1185">Reference proteome</keyword>